<dbReference type="EMBL" id="KB467831">
    <property type="protein sequence ID" value="PCH34393.1"/>
    <property type="molecule type" value="Genomic_DNA"/>
</dbReference>
<feature type="compositionally biased region" description="Basic and acidic residues" evidence="1">
    <location>
        <begin position="210"/>
        <end position="229"/>
    </location>
</feature>
<dbReference type="Proteomes" id="UP000218811">
    <property type="component" value="Unassembled WGS sequence"/>
</dbReference>
<feature type="region of interest" description="Disordered" evidence="1">
    <location>
        <begin position="454"/>
        <end position="479"/>
    </location>
</feature>
<evidence type="ECO:0000313" key="2">
    <source>
        <dbReference type="EMBL" id="PCH34393.1"/>
    </source>
</evidence>
<evidence type="ECO:0000313" key="3">
    <source>
        <dbReference type="Proteomes" id="UP000218811"/>
    </source>
</evidence>
<feature type="compositionally biased region" description="Basic and acidic residues" evidence="1">
    <location>
        <begin position="120"/>
        <end position="131"/>
    </location>
</feature>
<feature type="compositionally biased region" description="Pro residues" evidence="1">
    <location>
        <begin position="375"/>
        <end position="392"/>
    </location>
</feature>
<feature type="compositionally biased region" description="Basic and acidic residues" evidence="1">
    <location>
        <begin position="153"/>
        <end position="163"/>
    </location>
</feature>
<dbReference type="AlphaFoldDB" id="A0A2H3J3N4"/>
<dbReference type="OMA" id="HREWETW"/>
<feature type="compositionally biased region" description="Basic and acidic residues" evidence="1">
    <location>
        <begin position="281"/>
        <end position="294"/>
    </location>
</feature>
<feature type="compositionally biased region" description="Basic and acidic residues" evidence="1">
    <location>
        <begin position="85"/>
        <end position="110"/>
    </location>
</feature>
<accession>A0A2H3J3N4</accession>
<name>A0A2H3J3N4_WOLCO</name>
<dbReference type="STRING" id="742152.A0A2H3J3N4"/>
<keyword evidence="3" id="KW-1185">Reference proteome</keyword>
<feature type="compositionally biased region" description="Basic and acidic residues" evidence="1">
    <location>
        <begin position="454"/>
        <end position="473"/>
    </location>
</feature>
<evidence type="ECO:0000256" key="1">
    <source>
        <dbReference type="SAM" id="MobiDB-lite"/>
    </source>
</evidence>
<reference evidence="2 3" key="1">
    <citation type="journal article" date="2012" name="Science">
        <title>The Paleozoic origin of enzymatic lignin decomposition reconstructed from 31 fungal genomes.</title>
        <authorList>
            <person name="Floudas D."/>
            <person name="Binder M."/>
            <person name="Riley R."/>
            <person name="Barry K."/>
            <person name="Blanchette R.A."/>
            <person name="Henrissat B."/>
            <person name="Martinez A.T."/>
            <person name="Otillar R."/>
            <person name="Spatafora J.W."/>
            <person name="Yadav J.S."/>
            <person name="Aerts A."/>
            <person name="Benoit I."/>
            <person name="Boyd A."/>
            <person name="Carlson A."/>
            <person name="Copeland A."/>
            <person name="Coutinho P.M."/>
            <person name="de Vries R.P."/>
            <person name="Ferreira P."/>
            <person name="Findley K."/>
            <person name="Foster B."/>
            <person name="Gaskell J."/>
            <person name="Glotzer D."/>
            <person name="Gorecki P."/>
            <person name="Heitman J."/>
            <person name="Hesse C."/>
            <person name="Hori C."/>
            <person name="Igarashi K."/>
            <person name="Jurgens J.A."/>
            <person name="Kallen N."/>
            <person name="Kersten P."/>
            <person name="Kohler A."/>
            <person name="Kuees U."/>
            <person name="Kumar T.K.A."/>
            <person name="Kuo A."/>
            <person name="LaButti K."/>
            <person name="Larrondo L.F."/>
            <person name="Lindquist E."/>
            <person name="Ling A."/>
            <person name="Lombard V."/>
            <person name="Lucas S."/>
            <person name="Lundell T."/>
            <person name="Martin R."/>
            <person name="McLaughlin D.J."/>
            <person name="Morgenstern I."/>
            <person name="Morin E."/>
            <person name="Murat C."/>
            <person name="Nagy L.G."/>
            <person name="Nolan M."/>
            <person name="Ohm R.A."/>
            <person name="Patyshakuliyeva A."/>
            <person name="Rokas A."/>
            <person name="Ruiz-Duenas F.J."/>
            <person name="Sabat G."/>
            <person name="Salamov A."/>
            <person name="Samejima M."/>
            <person name="Schmutz J."/>
            <person name="Slot J.C."/>
            <person name="St John F."/>
            <person name="Stenlid J."/>
            <person name="Sun H."/>
            <person name="Sun S."/>
            <person name="Syed K."/>
            <person name="Tsang A."/>
            <person name="Wiebenga A."/>
            <person name="Young D."/>
            <person name="Pisabarro A."/>
            <person name="Eastwood D.C."/>
            <person name="Martin F."/>
            <person name="Cullen D."/>
            <person name="Grigoriev I.V."/>
            <person name="Hibbett D.S."/>
        </authorList>
    </citation>
    <scope>NUCLEOTIDE SEQUENCE [LARGE SCALE GENOMIC DNA]</scope>
    <source>
        <strain evidence="2 3">MD-104</strain>
    </source>
</reference>
<protein>
    <submittedName>
        <fullName evidence="2">Uncharacterized protein</fullName>
    </submittedName>
</protein>
<feature type="region of interest" description="Disordered" evidence="1">
    <location>
        <begin position="85"/>
        <end position="416"/>
    </location>
</feature>
<feature type="compositionally biased region" description="Basic and acidic residues" evidence="1">
    <location>
        <begin position="394"/>
        <end position="407"/>
    </location>
</feature>
<sequence length="505" mass="58285">MGTSLPSTVADEDLDRHVAELILKEAKQKAEHYGKDGIRAYLQNGHSEGNVPKTNKRFLSSIIRNTDDHNKTILRAQALAAQEVRAEREEQERRERRARAQEAAEAERLRRLMGSSGRTDWAHNWDRGKERERRRRGGSQERRGDYSDEEESEQRSARREREYRHRSRSRERRHRKDDERRSRRSKSRDTYEDKDTHERRRHRRRRDRTRSRSPERSRERSAARDDDSHRRRRRRHSTDRNRDAGSPLPSPKKRSRSRSVGSDGNTRFTKHTRTRSPSLMENKDRAGDQPEKRSSSQPKEGATGALTREDELRLQLKRKGKAKATAEVSTERSSRHTSPGPRPAPTERTKPGTAHKGPSKASSRTLRSPHSRSCSPPPPASSPPPLPPPAPPSKMDKYFESSYDPRLDIAPLTTPNVPATGLINDAEFAGWDAMLEIIRLRREDKEDKKMLERWGLGKDKGKDKRKKKGEEGSSVRWSEGGTGIMDIEYKKRGSVREWDLGKEGL</sequence>
<feature type="compositionally biased region" description="Basic and acidic residues" evidence="1">
    <location>
        <begin position="176"/>
        <end position="198"/>
    </location>
</feature>
<proteinExistence type="predicted"/>
<organism evidence="2 3">
    <name type="scientific">Wolfiporia cocos (strain MD-104)</name>
    <name type="common">Brown rot fungus</name>
    <dbReference type="NCBI Taxonomy" id="742152"/>
    <lineage>
        <taxon>Eukaryota</taxon>
        <taxon>Fungi</taxon>
        <taxon>Dikarya</taxon>
        <taxon>Basidiomycota</taxon>
        <taxon>Agaricomycotina</taxon>
        <taxon>Agaricomycetes</taxon>
        <taxon>Polyporales</taxon>
        <taxon>Phaeolaceae</taxon>
        <taxon>Wolfiporia</taxon>
    </lineage>
</organism>
<dbReference type="PANTHER" id="PTHR40132">
    <property type="entry name" value="PRE-MRNA-SPLICING FACTOR 38B"/>
    <property type="match status" value="1"/>
</dbReference>
<dbReference type="OrthoDB" id="2431475at2759"/>
<dbReference type="PANTHER" id="PTHR40132:SF1">
    <property type="entry name" value="PRE-MRNA-SPLICING FACTOR 38B"/>
    <property type="match status" value="1"/>
</dbReference>
<feature type="compositionally biased region" description="Basic residues" evidence="1">
    <location>
        <begin position="164"/>
        <end position="175"/>
    </location>
</feature>
<feature type="compositionally biased region" description="Basic residues" evidence="1">
    <location>
        <begin position="199"/>
        <end position="209"/>
    </location>
</feature>
<gene>
    <name evidence="2" type="ORF">WOLCODRAFT_135685</name>
</gene>